<keyword evidence="4" id="KW-1185">Reference proteome</keyword>
<feature type="transmembrane region" description="Helical" evidence="1">
    <location>
        <begin position="20"/>
        <end position="38"/>
    </location>
</feature>
<dbReference type="PANTHER" id="PTHR36435:SF1">
    <property type="entry name" value="CAAX AMINO TERMINAL PROTEASE FAMILY PROTEIN"/>
    <property type="match status" value="1"/>
</dbReference>
<feature type="transmembrane region" description="Helical" evidence="1">
    <location>
        <begin position="58"/>
        <end position="77"/>
    </location>
</feature>
<dbReference type="InterPro" id="IPR052710">
    <property type="entry name" value="CAAX_protease"/>
</dbReference>
<feature type="transmembrane region" description="Helical" evidence="1">
    <location>
        <begin position="143"/>
        <end position="163"/>
    </location>
</feature>
<dbReference type="GO" id="GO:0004175">
    <property type="term" value="F:endopeptidase activity"/>
    <property type="evidence" value="ECO:0007669"/>
    <property type="project" value="UniProtKB-ARBA"/>
</dbReference>
<organism evidence="3 4">
    <name type="scientific">Halorubrum laminariae</name>
    <dbReference type="NCBI Taxonomy" id="1433523"/>
    <lineage>
        <taxon>Archaea</taxon>
        <taxon>Methanobacteriati</taxon>
        <taxon>Methanobacteriota</taxon>
        <taxon>Stenosarchaea group</taxon>
        <taxon>Halobacteria</taxon>
        <taxon>Halobacteriales</taxon>
        <taxon>Haloferacaceae</taxon>
        <taxon>Halorubrum</taxon>
    </lineage>
</organism>
<feature type="transmembrane region" description="Helical" evidence="1">
    <location>
        <begin position="97"/>
        <end position="114"/>
    </location>
</feature>
<reference evidence="3 4" key="1">
    <citation type="journal article" date="2019" name="Int. J. Syst. Evol. Microbiol.">
        <title>The Global Catalogue of Microorganisms (GCM) 10K type strain sequencing project: providing services to taxonomists for standard genome sequencing and annotation.</title>
        <authorList>
            <consortium name="The Broad Institute Genomics Platform"/>
            <consortium name="The Broad Institute Genome Sequencing Center for Infectious Disease"/>
            <person name="Wu L."/>
            <person name="Ma J."/>
        </authorList>
    </citation>
    <scope>NUCLEOTIDE SEQUENCE [LARGE SCALE GENOMIC DNA]</scope>
    <source>
        <strain evidence="3 4">CGMCC 1.12689</strain>
    </source>
</reference>
<feature type="transmembrane region" description="Helical" evidence="1">
    <location>
        <begin position="228"/>
        <end position="248"/>
    </location>
</feature>
<evidence type="ECO:0000259" key="2">
    <source>
        <dbReference type="Pfam" id="PF02517"/>
    </source>
</evidence>
<accession>A0ABD6C0K0</accession>
<dbReference type="PANTHER" id="PTHR36435">
    <property type="entry name" value="SLR1288 PROTEIN"/>
    <property type="match status" value="1"/>
</dbReference>
<dbReference type="InterPro" id="IPR003675">
    <property type="entry name" value="Rce1/LyrA-like_dom"/>
</dbReference>
<dbReference type="RefSeq" id="WP_256397128.1">
    <property type="nucleotide sequence ID" value="NZ_JANHDL010000004.1"/>
</dbReference>
<evidence type="ECO:0000313" key="4">
    <source>
        <dbReference type="Proteomes" id="UP001597185"/>
    </source>
</evidence>
<keyword evidence="1" id="KW-0812">Transmembrane</keyword>
<keyword evidence="1" id="KW-0472">Membrane</keyword>
<dbReference type="EMBL" id="JBHUDB010000002">
    <property type="protein sequence ID" value="MFD1570405.1"/>
    <property type="molecule type" value="Genomic_DNA"/>
</dbReference>
<feature type="transmembrane region" description="Helical" evidence="1">
    <location>
        <begin position="175"/>
        <end position="196"/>
    </location>
</feature>
<dbReference type="Proteomes" id="UP001597185">
    <property type="component" value="Unassembled WGS sequence"/>
</dbReference>
<evidence type="ECO:0000256" key="1">
    <source>
        <dbReference type="SAM" id="Phobius"/>
    </source>
</evidence>
<name>A0ABD6C0K0_9EURY</name>
<feature type="domain" description="CAAX prenyl protease 2/Lysostaphin resistance protein A-like" evidence="2">
    <location>
        <begin position="143"/>
        <end position="240"/>
    </location>
</feature>
<proteinExistence type="predicted"/>
<keyword evidence="3" id="KW-0378">Hydrolase</keyword>
<dbReference type="Pfam" id="PF02517">
    <property type="entry name" value="Rce1-like"/>
    <property type="match status" value="1"/>
</dbReference>
<comment type="caution">
    <text evidence="3">The sequence shown here is derived from an EMBL/GenBank/DDBJ whole genome shotgun (WGS) entry which is preliminary data.</text>
</comment>
<protein>
    <submittedName>
        <fullName evidence="3">CPBP family intramembrane glutamic endopeptidase</fullName>
        <ecNumber evidence="3">3.4.-.-</ecNumber>
    </submittedName>
</protein>
<dbReference type="EC" id="3.4.-.-" evidence="3"/>
<keyword evidence="1" id="KW-1133">Transmembrane helix</keyword>
<feature type="transmembrane region" description="Helical" evidence="1">
    <location>
        <begin position="202"/>
        <end position="221"/>
    </location>
</feature>
<dbReference type="GO" id="GO:0080120">
    <property type="term" value="P:CAAX-box protein maturation"/>
    <property type="evidence" value="ECO:0007669"/>
    <property type="project" value="UniProtKB-ARBA"/>
</dbReference>
<sequence>MDNPDESDLLTDLKDKFRTLGVACVLGFGGYGLSIFWYTPFRLASDLPSFTPDYGEAMVMNDIALGLAAVTIGLLYLKYSGKGREYIDVEIPTKRRTIFIIGGTLSLLTALYAINSLKSHLNVDASQHTASQAVAAGSVDPQYVLLMIPLSFLLIGPAEEFIFRNLVQKRLYESFTKASSVIIASVIFSAIHIPAYATGTTAGLLTSLATVFTLSLFLGGFYAITEDLIVVAVMHGAYNSVIFGRWYLAISGSPLPF</sequence>
<evidence type="ECO:0000313" key="3">
    <source>
        <dbReference type="EMBL" id="MFD1570405.1"/>
    </source>
</evidence>
<dbReference type="AlphaFoldDB" id="A0ABD6C0K0"/>
<gene>
    <name evidence="3" type="ORF">ACFR9T_07340</name>
</gene>